<keyword evidence="23" id="KW-1185">Reference proteome</keyword>
<evidence type="ECO:0000256" key="20">
    <source>
        <dbReference type="SAM" id="Phobius"/>
    </source>
</evidence>
<dbReference type="SMART" id="SM00267">
    <property type="entry name" value="GGDEF"/>
    <property type="match status" value="1"/>
</dbReference>
<dbReference type="Gene3D" id="3.30.70.270">
    <property type="match status" value="1"/>
</dbReference>
<dbReference type="CDD" id="cd01949">
    <property type="entry name" value="GGDEF"/>
    <property type="match status" value="1"/>
</dbReference>
<evidence type="ECO:0000256" key="10">
    <source>
        <dbReference type="ARBA" id="ARBA00022692"/>
    </source>
</evidence>
<dbReference type="GO" id="GO:0000166">
    <property type="term" value="F:nucleotide binding"/>
    <property type="evidence" value="ECO:0007669"/>
    <property type="project" value="UniProtKB-KW"/>
</dbReference>
<dbReference type="Gene3D" id="3.30.450.20">
    <property type="entry name" value="PAS domain"/>
    <property type="match status" value="1"/>
</dbReference>
<evidence type="ECO:0000256" key="4">
    <source>
        <dbReference type="ARBA" id="ARBA00005186"/>
    </source>
</evidence>
<keyword evidence="9" id="KW-0808">Transferase</keyword>
<dbReference type="SUPFAM" id="SSF103190">
    <property type="entry name" value="Sensory domain-like"/>
    <property type="match status" value="1"/>
</dbReference>
<dbReference type="InterPro" id="IPR000160">
    <property type="entry name" value="GGDEF_dom"/>
</dbReference>
<dbReference type="NCBIfam" id="TIGR00254">
    <property type="entry name" value="GGDEF"/>
    <property type="match status" value="1"/>
</dbReference>
<comment type="pathway">
    <text evidence="3">Purine metabolism; 3',5'-cyclic di-GMP biosynthesis.</text>
</comment>
<keyword evidence="8" id="KW-0997">Cell inner membrane</keyword>
<dbReference type="GO" id="GO:0052621">
    <property type="term" value="F:diguanylate cyclase activity"/>
    <property type="evidence" value="ECO:0007669"/>
    <property type="project" value="UniProtKB-EC"/>
</dbReference>
<protein>
    <recommendedName>
        <fullName evidence="6">diguanylate cyclase</fullName>
        <ecNumber evidence="6">2.7.7.65</ecNumber>
    </recommendedName>
    <alternativeName>
        <fullName evidence="17">Cellulose synthesis regulatory protein</fullName>
    </alternativeName>
</protein>
<feature type="domain" description="GGDEF" evidence="21">
    <location>
        <begin position="417"/>
        <end position="551"/>
    </location>
</feature>
<dbReference type="STRING" id="371042.NG99_00550"/>
<keyword evidence="16 20" id="KW-0472">Membrane</keyword>
<dbReference type="FunFam" id="3.30.70.270:FF:000001">
    <property type="entry name" value="Diguanylate cyclase domain protein"/>
    <property type="match status" value="1"/>
</dbReference>
<accession>A0A0A3ZAY9</accession>
<keyword evidence="10 20" id="KW-0812">Transmembrane</keyword>
<comment type="catalytic activity">
    <reaction evidence="18">
        <text>2 GTP = 3',3'-c-di-GMP + 2 diphosphate</text>
        <dbReference type="Rhea" id="RHEA:24898"/>
        <dbReference type="ChEBI" id="CHEBI:33019"/>
        <dbReference type="ChEBI" id="CHEBI:37565"/>
        <dbReference type="ChEBI" id="CHEBI:58805"/>
        <dbReference type="EC" id="2.7.7.65"/>
    </reaction>
</comment>
<dbReference type="InterPro" id="IPR043128">
    <property type="entry name" value="Rev_trsase/Diguanyl_cyclase"/>
</dbReference>
<dbReference type="PROSITE" id="PS50887">
    <property type="entry name" value="GGDEF"/>
    <property type="match status" value="1"/>
</dbReference>
<dbReference type="CDD" id="cd18773">
    <property type="entry name" value="PDC1_HK_sensor"/>
    <property type="match status" value="1"/>
</dbReference>
<comment type="subcellular location">
    <subcellularLocation>
        <location evidence="2">Cell inner membrane</location>
        <topology evidence="2">Multi-pass membrane protein</topology>
    </subcellularLocation>
</comment>
<evidence type="ECO:0000313" key="22">
    <source>
        <dbReference type="EMBL" id="KGT96035.1"/>
    </source>
</evidence>
<keyword evidence="7" id="KW-1003">Cell membrane</keyword>
<evidence type="ECO:0000256" key="18">
    <source>
        <dbReference type="ARBA" id="ARBA00034247"/>
    </source>
</evidence>
<evidence type="ECO:0000256" key="5">
    <source>
        <dbReference type="ARBA" id="ARBA00011738"/>
    </source>
</evidence>
<keyword evidence="12" id="KW-0547">Nucleotide-binding</keyword>
<dbReference type="SUPFAM" id="SSF55073">
    <property type="entry name" value="Nucleotide cyclase"/>
    <property type="match status" value="1"/>
</dbReference>
<dbReference type="UniPathway" id="UPA00694"/>
<dbReference type="PANTHER" id="PTHR45138">
    <property type="entry name" value="REGULATORY COMPONENTS OF SENSORY TRANSDUCTION SYSTEM"/>
    <property type="match status" value="1"/>
</dbReference>
<gene>
    <name evidence="22" type="ORF">NG99_00550</name>
</gene>
<comment type="pathway">
    <text evidence="4">Glycan metabolism; bacterial cellulose biosynthesis.</text>
</comment>
<comment type="cofactor">
    <cofactor evidence="1">
        <name>Mg(2+)</name>
        <dbReference type="ChEBI" id="CHEBI:18420"/>
    </cofactor>
</comment>
<evidence type="ECO:0000256" key="8">
    <source>
        <dbReference type="ARBA" id="ARBA00022519"/>
    </source>
</evidence>
<dbReference type="Pfam" id="PF17151">
    <property type="entry name" value="CHASE7"/>
    <property type="match status" value="1"/>
</dbReference>
<evidence type="ECO:0000256" key="14">
    <source>
        <dbReference type="ARBA" id="ARBA00022916"/>
    </source>
</evidence>
<evidence type="ECO:0000256" key="13">
    <source>
        <dbReference type="ARBA" id="ARBA00022842"/>
    </source>
</evidence>
<dbReference type="Proteomes" id="UP000030351">
    <property type="component" value="Unassembled WGS sequence"/>
</dbReference>
<evidence type="ECO:0000256" key="17">
    <source>
        <dbReference type="ARBA" id="ARBA00031311"/>
    </source>
</evidence>
<dbReference type="UniPathway" id="UPA00599"/>
<sequence>MILSRLRSTAPKKVVNGCFFVVFLILTALTWREALILKDAYEVDQRDRLNTLSNSVERQGQRSIDELHFYRNMLQHSLEQPVLSNYALQEIAQFQRVRHQPVWRLSHSAQRSMPISGVSDAWLQTHPLLGRGDQLRLEDELSATMDMSAILQLQDSSRNYHSRLWYLSRAGFYLSSTPPLNDAHAFESYSKMIARPYFTGMSPSYNPQRKLAWSDLYQSLFNDEKVITVSLPVDDNGHWYGVLAMDFRVERIRSFLLQARPKGMTGNVLFYNGHMQRIAMTDETSDPARELSAEEEKKLAAEVAGGQQGTLRLGTRFVTWTQNQHFGSVMVNIQTLREGARGDAGRASVVLALIWLMFSVALVFSHQLIIRLISRMLTLQNSLSWRANYDNLTRLLSRGAFFDRAEHLAKQAQTSQRPFSVIQLDLDRFKSVNDLYGHQTGDRVLTQAARAIQSAIRSQDVVGRIGGEEFCIVLPDTGLKEAVNVAERVRRKLASQHVLTDGNQQLTVTVSLGVSSSDEQGKYPFESLQSVADGRLYLAKTTGRNRVCAEG</sequence>
<comment type="function">
    <text evidence="19">Catalyzes the synthesis of cyclic-di-GMP (c-di-GMP) via the condensation of 2 GTP molecules. Cyclic-di-GMP is a second messenger which controls cell surface-associated traits in bacteria. Involved in the regulation of cellulose production.</text>
</comment>
<comment type="caution">
    <text evidence="22">The sequence shown here is derived from an EMBL/GenBank/DDBJ whole genome shotgun (WGS) entry which is preliminary data.</text>
</comment>
<proteinExistence type="predicted"/>
<dbReference type="Pfam" id="PF00990">
    <property type="entry name" value="GGDEF"/>
    <property type="match status" value="1"/>
</dbReference>
<evidence type="ECO:0000256" key="15">
    <source>
        <dbReference type="ARBA" id="ARBA00022989"/>
    </source>
</evidence>
<feature type="transmembrane region" description="Helical" evidence="20">
    <location>
        <begin position="349"/>
        <end position="370"/>
    </location>
</feature>
<name>A0A0A3ZAY9_9GAMM</name>
<organism evidence="22 23">
    <name type="scientific">Erwinia typographi</name>
    <dbReference type="NCBI Taxonomy" id="371042"/>
    <lineage>
        <taxon>Bacteria</taxon>
        <taxon>Pseudomonadati</taxon>
        <taxon>Pseudomonadota</taxon>
        <taxon>Gammaproteobacteria</taxon>
        <taxon>Enterobacterales</taxon>
        <taxon>Erwiniaceae</taxon>
        <taxon>Erwinia</taxon>
    </lineage>
</organism>
<evidence type="ECO:0000256" key="11">
    <source>
        <dbReference type="ARBA" id="ARBA00022723"/>
    </source>
</evidence>
<evidence type="ECO:0000256" key="3">
    <source>
        <dbReference type="ARBA" id="ARBA00004665"/>
    </source>
</evidence>
<dbReference type="RefSeq" id="WP_034887299.1">
    <property type="nucleotide sequence ID" value="NZ_JRUQ01000004.1"/>
</dbReference>
<dbReference type="InterPro" id="IPR029787">
    <property type="entry name" value="Nucleotide_cyclase"/>
</dbReference>
<dbReference type="InterPro" id="IPR033416">
    <property type="entry name" value="CHASE7"/>
</dbReference>
<keyword evidence="11" id="KW-0479">Metal-binding</keyword>
<dbReference type="InterPro" id="IPR050469">
    <property type="entry name" value="Diguanylate_Cyclase"/>
</dbReference>
<evidence type="ECO:0000256" key="2">
    <source>
        <dbReference type="ARBA" id="ARBA00004429"/>
    </source>
</evidence>
<evidence type="ECO:0000256" key="12">
    <source>
        <dbReference type="ARBA" id="ARBA00022741"/>
    </source>
</evidence>
<keyword evidence="15 20" id="KW-1133">Transmembrane helix</keyword>
<dbReference type="InterPro" id="IPR029151">
    <property type="entry name" value="Sensor-like_sf"/>
</dbReference>
<dbReference type="PANTHER" id="PTHR45138:SF16">
    <property type="entry name" value="DIGUANYLATE CYCLASE DGCQ-RELATED"/>
    <property type="match status" value="1"/>
</dbReference>
<dbReference type="GO" id="GO:0043709">
    <property type="term" value="P:cell adhesion involved in single-species biofilm formation"/>
    <property type="evidence" value="ECO:0007669"/>
    <property type="project" value="TreeGrafter"/>
</dbReference>
<dbReference type="GO" id="GO:1902201">
    <property type="term" value="P:negative regulation of bacterial-type flagellum-dependent cell motility"/>
    <property type="evidence" value="ECO:0007669"/>
    <property type="project" value="TreeGrafter"/>
</dbReference>
<dbReference type="NCBIfam" id="NF011955">
    <property type="entry name" value="PRK15426.1"/>
    <property type="match status" value="1"/>
</dbReference>
<dbReference type="GO" id="GO:0030244">
    <property type="term" value="P:cellulose biosynthetic process"/>
    <property type="evidence" value="ECO:0007669"/>
    <property type="project" value="UniProtKB-KW"/>
</dbReference>
<evidence type="ECO:0000256" key="16">
    <source>
        <dbReference type="ARBA" id="ARBA00023136"/>
    </source>
</evidence>
<dbReference type="GO" id="GO:0046872">
    <property type="term" value="F:metal ion binding"/>
    <property type="evidence" value="ECO:0007669"/>
    <property type="project" value="UniProtKB-KW"/>
</dbReference>
<dbReference type="EC" id="2.7.7.65" evidence="6"/>
<dbReference type="EMBL" id="JRUQ01000004">
    <property type="protein sequence ID" value="KGT96035.1"/>
    <property type="molecule type" value="Genomic_DNA"/>
</dbReference>
<evidence type="ECO:0000256" key="1">
    <source>
        <dbReference type="ARBA" id="ARBA00001946"/>
    </source>
</evidence>
<evidence type="ECO:0000256" key="6">
    <source>
        <dbReference type="ARBA" id="ARBA00012528"/>
    </source>
</evidence>
<evidence type="ECO:0000256" key="19">
    <source>
        <dbReference type="ARBA" id="ARBA00045634"/>
    </source>
</evidence>
<evidence type="ECO:0000259" key="21">
    <source>
        <dbReference type="PROSITE" id="PS50887"/>
    </source>
</evidence>
<dbReference type="AlphaFoldDB" id="A0A0A3ZAY9"/>
<reference evidence="22 23" key="1">
    <citation type="submission" date="2014-10" db="EMBL/GenBank/DDBJ databases">
        <title>Genome sequence of Erwinia typographi M043b.</title>
        <authorList>
            <person name="Chan K.-G."/>
            <person name="Tan W.-S."/>
        </authorList>
    </citation>
    <scope>NUCLEOTIDE SEQUENCE [LARGE SCALE GENOMIC DNA]</scope>
    <source>
        <strain evidence="22 23">M043b</strain>
    </source>
</reference>
<comment type="subunit">
    <text evidence="5">Homodimer.</text>
</comment>
<dbReference type="eggNOG" id="COG3706">
    <property type="taxonomic scope" value="Bacteria"/>
</dbReference>
<dbReference type="GO" id="GO:0005886">
    <property type="term" value="C:plasma membrane"/>
    <property type="evidence" value="ECO:0007669"/>
    <property type="project" value="UniProtKB-SubCell"/>
</dbReference>
<evidence type="ECO:0000256" key="9">
    <source>
        <dbReference type="ARBA" id="ARBA00022679"/>
    </source>
</evidence>
<keyword evidence="14" id="KW-0135">Cellulose biosynthesis</keyword>
<evidence type="ECO:0000256" key="7">
    <source>
        <dbReference type="ARBA" id="ARBA00022475"/>
    </source>
</evidence>
<keyword evidence="13" id="KW-0460">Magnesium</keyword>
<evidence type="ECO:0000313" key="23">
    <source>
        <dbReference type="Proteomes" id="UP000030351"/>
    </source>
</evidence>